<dbReference type="Proteomes" id="UP000076512">
    <property type="component" value="Unassembled WGS sequence"/>
</dbReference>
<dbReference type="InterPro" id="IPR009081">
    <property type="entry name" value="PP-bd_ACP"/>
</dbReference>
<dbReference type="Pfam" id="PF00698">
    <property type="entry name" value="Acyl_transf_1"/>
    <property type="match status" value="1"/>
</dbReference>
<evidence type="ECO:0000259" key="4">
    <source>
        <dbReference type="PROSITE" id="PS50075"/>
    </source>
</evidence>
<evidence type="ECO:0000256" key="2">
    <source>
        <dbReference type="ARBA" id="ARBA00022553"/>
    </source>
</evidence>
<dbReference type="PANTHER" id="PTHR43074">
    <property type="entry name" value="OMEGA-3 POLYUNSATURATED FATTY ACID SYNTHASE PFAB-RELATED"/>
    <property type="match status" value="1"/>
</dbReference>
<dbReference type="Gene3D" id="3.40.366.10">
    <property type="entry name" value="Malonyl-Coenzyme A Acyl Carrier Protein, domain 2"/>
    <property type="match status" value="1"/>
</dbReference>
<dbReference type="InterPro" id="IPR014030">
    <property type="entry name" value="Ketoacyl_synth_N"/>
</dbReference>
<dbReference type="SMART" id="SM00827">
    <property type="entry name" value="PKS_AT"/>
    <property type="match status" value="1"/>
</dbReference>
<dbReference type="CDD" id="cd00833">
    <property type="entry name" value="PKS"/>
    <property type="match status" value="1"/>
</dbReference>
<dbReference type="Gene3D" id="1.10.1200.10">
    <property type="entry name" value="ACP-like"/>
    <property type="match status" value="1"/>
</dbReference>
<dbReference type="Gene3D" id="3.30.70.250">
    <property type="entry name" value="Malonyl-CoA ACP transacylase, ACP-binding"/>
    <property type="match status" value="1"/>
</dbReference>
<evidence type="ECO:0000313" key="7">
    <source>
        <dbReference type="Proteomes" id="UP000076512"/>
    </source>
</evidence>
<dbReference type="PROSITE" id="PS00606">
    <property type="entry name" value="KS3_1"/>
    <property type="match status" value="1"/>
</dbReference>
<evidence type="ECO:0000256" key="3">
    <source>
        <dbReference type="ARBA" id="ARBA00022679"/>
    </source>
</evidence>
<keyword evidence="7" id="KW-1185">Reference proteome</keyword>
<comment type="caution">
    <text evidence="6">The sequence shown here is derived from an EMBL/GenBank/DDBJ whole genome shotgun (WGS) entry which is preliminary data.</text>
</comment>
<dbReference type="PROSITE" id="PS52004">
    <property type="entry name" value="KS3_2"/>
    <property type="match status" value="1"/>
</dbReference>
<dbReference type="InterPro" id="IPR036291">
    <property type="entry name" value="NAD(P)-bd_dom_sf"/>
</dbReference>
<dbReference type="InterPro" id="IPR001227">
    <property type="entry name" value="Ac_transferase_dom_sf"/>
</dbReference>
<feature type="domain" description="Carrier" evidence="4">
    <location>
        <begin position="1052"/>
        <end position="1138"/>
    </location>
</feature>
<keyword evidence="3" id="KW-0808">Transferase</keyword>
<dbReference type="InterPro" id="IPR013968">
    <property type="entry name" value="PKS_KR"/>
</dbReference>
<proteinExistence type="predicted"/>
<dbReference type="SMART" id="SM00822">
    <property type="entry name" value="PKS_KR"/>
    <property type="match status" value="1"/>
</dbReference>
<dbReference type="InterPro" id="IPR020841">
    <property type="entry name" value="PKS_Beta-ketoAc_synthase_dom"/>
</dbReference>
<feature type="domain" description="Ketosynthase family 3 (KS3)" evidence="5">
    <location>
        <begin position="8"/>
        <end position="462"/>
    </location>
</feature>
<dbReference type="SUPFAM" id="SSF53901">
    <property type="entry name" value="Thiolase-like"/>
    <property type="match status" value="1"/>
</dbReference>
<dbReference type="InterPro" id="IPR016035">
    <property type="entry name" value="Acyl_Trfase/lysoPLipase"/>
</dbReference>
<dbReference type="InterPro" id="IPR036736">
    <property type="entry name" value="ACP-like_sf"/>
</dbReference>
<dbReference type="PANTHER" id="PTHR43074:SF1">
    <property type="entry name" value="BETA-KETOACYL SYNTHASE FAMILY PROTEIN-RELATED"/>
    <property type="match status" value="1"/>
</dbReference>
<evidence type="ECO:0000256" key="1">
    <source>
        <dbReference type="ARBA" id="ARBA00022450"/>
    </source>
</evidence>
<dbReference type="InterPro" id="IPR018201">
    <property type="entry name" value="Ketoacyl_synth_AS"/>
</dbReference>
<dbReference type="InterPro" id="IPR014043">
    <property type="entry name" value="Acyl_transferase_dom"/>
</dbReference>
<dbReference type="Pfam" id="PF02801">
    <property type="entry name" value="Ketoacyl-synt_C"/>
    <property type="match status" value="1"/>
</dbReference>
<accession>A0A161WDA7</accession>
<dbReference type="Gene3D" id="3.40.50.720">
    <property type="entry name" value="NAD(P)-binding Rossmann-like Domain"/>
    <property type="match status" value="1"/>
</dbReference>
<organism evidence="6 7">
    <name type="scientific">Nocardia terpenica</name>
    <dbReference type="NCBI Taxonomy" id="455432"/>
    <lineage>
        <taxon>Bacteria</taxon>
        <taxon>Bacillati</taxon>
        <taxon>Actinomycetota</taxon>
        <taxon>Actinomycetes</taxon>
        <taxon>Mycobacteriales</taxon>
        <taxon>Nocardiaceae</taxon>
        <taxon>Nocardia</taxon>
    </lineage>
</organism>
<dbReference type="InterPro" id="IPR057326">
    <property type="entry name" value="KR_dom"/>
</dbReference>
<evidence type="ECO:0000259" key="5">
    <source>
        <dbReference type="PROSITE" id="PS52004"/>
    </source>
</evidence>
<dbReference type="EMBL" id="LWGR01000004">
    <property type="protein sequence ID" value="KZM74939.1"/>
    <property type="molecule type" value="Genomic_DNA"/>
</dbReference>
<dbReference type="InterPro" id="IPR052568">
    <property type="entry name" value="PKS-FAS_Synthase"/>
</dbReference>
<dbReference type="GO" id="GO:0006633">
    <property type="term" value="P:fatty acid biosynthetic process"/>
    <property type="evidence" value="ECO:0007669"/>
    <property type="project" value="InterPro"/>
</dbReference>
<dbReference type="STRING" id="455432.AWN90_23285"/>
<dbReference type="Pfam" id="PF08659">
    <property type="entry name" value="KR"/>
    <property type="match status" value="1"/>
</dbReference>
<dbReference type="RefSeq" id="WP_171983293.1">
    <property type="nucleotide sequence ID" value="NZ_JABMCZ010000005.1"/>
</dbReference>
<name>A0A161WDA7_9NOCA</name>
<evidence type="ECO:0000313" key="6">
    <source>
        <dbReference type="EMBL" id="KZM74939.1"/>
    </source>
</evidence>
<dbReference type="InterPro" id="IPR014031">
    <property type="entry name" value="Ketoacyl_synth_C"/>
</dbReference>
<dbReference type="SUPFAM" id="SSF47336">
    <property type="entry name" value="ACP-like"/>
    <property type="match status" value="1"/>
</dbReference>
<dbReference type="SUPFAM" id="SSF52151">
    <property type="entry name" value="FabD/lysophospholipase-like"/>
    <property type="match status" value="1"/>
</dbReference>
<dbReference type="PROSITE" id="PS50075">
    <property type="entry name" value="CARRIER"/>
    <property type="match status" value="1"/>
</dbReference>
<reference evidence="6 7" key="1">
    <citation type="submission" date="2016-04" db="EMBL/GenBank/DDBJ databases">
        <authorList>
            <person name="Evans L.H."/>
            <person name="Alamgir A."/>
            <person name="Owens N."/>
            <person name="Weber N.D."/>
            <person name="Virtaneva K."/>
            <person name="Barbian K."/>
            <person name="Babar A."/>
            <person name="Rosenke K."/>
        </authorList>
    </citation>
    <scope>NUCLEOTIDE SEQUENCE [LARGE SCALE GENOMIC DNA]</scope>
    <source>
        <strain evidence="6 7">IFM 0406</strain>
    </source>
</reference>
<dbReference type="CDD" id="cd08953">
    <property type="entry name" value="KR_2_SDR_x"/>
    <property type="match status" value="1"/>
</dbReference>
<gene>
    <name evidence="6" type="ORF">AWN90_23285</name>
</gene>
<dbReference type="SUPFAM" id="SSF51735">
    <property type="entry name" value="NAD(P)-binding Rossmann-fold domains"/>
    <property type="match status" value="1"/>
</dbReference>
<dbReference type="GO" id="GO:0004315">
    <property type="term" value="F:3-oxoacyl-[acyl-carrier-protein] synthase activity"/>
    <property type="evidence" value="ECO:0007669"/>
    <property type="project" value="InterPro"/>
</dbReference>
<dbReference type="Gene3D" id="3.40.47.10">
    <property type="match status" value="1"/>
</dbReference>
<dbReference type="SUPFAM" id="SSF55048">
    <property type="entry name" value="Probable ACP-binding domain of malonyl-CoA ACP transacylase"/>
    <property type="match status" value="1"/>
</dbReference>
<protein>
    <submittedName>
        <fullName evidence="6">Uncharacterized protein</fullName>
    </submittedName>
</protein>
<keyword evidence="1" id="KW-0596">Phosphopantetheine</keyword>
<sequence length="1645" mass="173442">MSAHEPPQVPIAIVGISALLPGSTDVPGFWRNIVEGNDQITDVPPDRWLVEDYYDPDPHAPDKTYCRRGAFLPDSEFDCLAHGVPPAILQTTDTAQLLALIAAEQALMDATGGRLDAVDTERVGVILGAAQLELTGEMSTRLMRPIETKVLREHGLPESEVRRICDAVADYAPPWQESTFPGLLGNVIAGRIANRFDLHGPNCTTDAACASSFAALSMAVDELVLRRADMMLTGGVDTFNSAFAYLCFSKTPALSPTGDCRPFAEGADGTVLGEGVVMFALKRLADAEAAGDRIYAVIRGVGSSSDGRGASIYAPVPAGQVRAVRRAYAEAGYGPDAVELVEAHGTGTVAGDMAEFEALCEVFDAAGRSDRQWCALGSAKSQYGHTKCAAGAVGLLKAVLALHHRILPPTIKVDQPDCRLDFACSPLYLNTRSRPWVSVRPRRAGVSSFGFGGTNFHVTVEEYRPSATGGAPVRCRVVPDELVLLSADSPEELRARCAMGADVDLTVLAYESQRDFRSEQSARLAVVAGDIAGLREKLSQAAERIGQDPHAAFATPAGIAYAAGDYEPGKVAFLFPGQGSQYVGMGADLAIHSAQASAVWDRAAEILPELNSVVHPIPAFTDDERSAQTERLTATEWAQPALAATSSALLHALGVRPDCVAGHSFGELVALHAAGAFDEDTLMWLARRRGEVMRDAAATAGAMSAALAGAEEVTAALDQGEVSEVWVANHNGPDEVVLSGTCEGIAAAEQVLARIGIRTRRLDTATAFHSPLVAQAVEPLTEYLAGVEVSAPAILVYGNSDATPYPSDPIEIRGRLAEQITAPVRFADVIERMYGDGVRTFVEVGPGATLTGLVGRILGDREHLAVAIDRAGMHGITSLHRALAQLAVRGVRLDCAHLWDGAPPPVIRPSEHEPDRPRMVTALNGGNAGTKYPPPGGAAALPPPNPEPVTAHTVTARTEADRIAVVMDGSVAQAIQEAQRQTAEAHAAYQRAMAETHTAYLRMAEQSLTTLVALLGTDQPHPTRTPVVPIPDEPARSEPVNELSLQAATPLGEPVDIASTVLAIVADKTGYPVELIGLDMQIDTDLGIDSIKRVDILSSLRKEMPWLPDIGASTTDQLAELMTIRTVGEIVEHLENALPASVPDTSPPVGGKSVARLTVHAVAVSSCGQAMVGLDRIPLLVTDDGGGVAEDVVKNLAGRGLSAQVVHQVPQDARGVVYLGGLREVHSVEDGVAIVGEAFDVACTVAPGMERDGGIFVTVQDTGGDFGLRGAHGQRCWLGGLAALARTAAAEWPRVAVKAIDCERAGLDAHRIATAIVDELCAGGPELDVGLRADGGRITLDEVPTAAEPGPDIPLDPDSVVVVTGGARGITAAAVRALVARRRLRLVLIGRTPLENEPDGLSSATDEVTLTRLLAGQNGSSPPARLQAQAHRILAIREVRRTVADLTEAGAEVRYLALDVSDRVALRRALAEIRRDWGPVNGIIHGAGVLADMRISEKSDAGFDSVFDTKVVGLQALLEATEGDPLRLLVAFSSVVARFGNVGQCDYAMANETLNHVLAVERIRRPDCLVRSLAWGPWDGGMVSRSLATIFDQAGITVISTSDGADAFATELATHCGEAQILLTTMTALRPLGSHAMPTWQSVAG</sequence>
<dbReference type="Pfam" id="PF00550">
    <property type="entry name" value="PP-binding"/>
    <property type="match status" value="1"/>
</dbReference>
<dbReference type="Pfam" id="PF00109">
    <property type="entry name" value="ketoacyl-synt"/>
    <property type="match status" value="1"/>
</dbReference>
<dbReference type="SMART" id="SM00825">
    <property type="entry name" value="PKS_KS"/>
    <property type="match status" value="1"/>
</dbReference>
<dbReference type="InterPro" id="IPR016036">
    <property type="entry name" value="Malonyl_transacylase_ACP-bd"/>
</dbReference>
<keyword evidence="2" id="KW-0597">Phosphoprotein</keyword>
<dbReference type="InterPro" id="IPR016039">
    <property type="entry name" value="Thiolase-like"/>
</dbReference>